<dbReference type="RefSeq" id="WP_105186784.1">
    <property type="nucleotide sequence ID" value="NZ_BAAAGO010000044.1"/>
</dbReference>
<dbReference type="AlphaFoldDB" id="A0A2N9JJM1"/>
<dbReference type="OrthoDB" id="3254362at2"/>
<organism evidence="1 2">
    <name type="scientific">Micropruina glycogenica</name>
    <dbReference type="NCBI Taxonomy" id="75385"/>
    <lineage>
        <taxon>Bacteria</taxon>
        <taxon>Bacillati</taxon>
        <taxon>Actinomycetota</taxon>
        <taxon>Actinomycetes</taxon>
        <taxon>Propionibacteriales</taxon>
        <taxon>Nocardioidaceae</taxon>
        <taxon>Micropruina</taxon>
    </lineage>
</organism>
<keyword evidence="2" id="KW-1185">Reference proteome</keyword>
<sequence>MSSNSRAEDARRREEMAAAALRNESIAAQVQVDEFVATAKSRGLTPEPLRAQLMDGTRVKSDQVGWYLNKARTLAIAPDGRFFQLLTTGGRLARFTGVKLSPSPPPLVIGRGGRDGETGDLKDFLARALDDYTQ</sequence>
<proteinExistence type="predicted"/>
<accession>A0A2N9JJM1</accession>
<name>A0A2N9JJM1_9ACTN</name>
<gene>
    <name evidence="1" type="ORF">MPLG2_3200</name>
</gene>
<dbReference type="KEGG" id="mgg:MPLG2_3200"/>
<dbReference type="Proteomes" id="UP000238164">
    <property type="component" value="Chromosome 1"/>
</dbReference>
<evidence type="ECO:0000313" key="2">
    <source>
        <dbReference type="Proteomes" id="UP000238164"/>
    </source>
</evidence>
<reference evidence="1 2" key="1">
    <citation type="submission" date="2018-02" db="EMBL/GenBank/DDBJ databases">
        <authorList>
            <person name="Cohen D.B."/>
            <person name="Kent A.D."/>
        </authorList>
    </citation>
    <scope>NUCLEOTIDE SEQUENCE [LARGE SCALE GENOMIC DNA]</scope>
    <source>
        <strain evidence="1">1</strain>
    </source>
</reference>
<dbReference type="EMBL" id="LT985188">
    <property type="protein sequence ID" value="SPD88230.1"/>
    <property type="molecule type" value="Genomic_DNA"/>
</dbReference>
<evidence type="ECO:0000313" key="1">
    <source>
        <dbReference type="EMBL" id="SPD88230.1"/>
    </source>
</evidence>
<protein>
    <submittedName>
        <fullName evidence="1">Uncharacterized protein</fullName>
    </submittedName>
</protein>